<dbReference type="KEGG" id="nja:NSJP_0204"/>
<dbReference type="OrthoDB" id="9769532at2"/>
<dbReference type="RefSeq" id="WP_080885075.1">
    <property type="nucleotide sequence ID" value="NZ_LT828648.1"/>
</dbReference>
<keyword evidence="1" id="KW-1133">Transmembrane helix</keyword>
<dbReference type="EMBL" id="LT828648">
    <property type="protein sequence ID" value="SLM46376.1"/>
    <property type="molecule type" value="Genomic_DNA"/>
</dbReference>
<feature type="transmembrane region" description="Helical" evidence="1">
    <location>
        <begin position="242"/>
        <end position="261"/>
    </location>
</feature>
<name>A0A1W1I052_9BACT</name>
<accession>A0A1W1I052</accession>
<dbReference type="AlphaFoldDB" id="A0A1W1I052"/>
<keyword evidence="3" id="KW-1185">Reference proteome</keyword>
<feature type="transmembrane region" description="Helical" evidence="1">
    <location>
        <begin position="197"/>
        <end position="222"/>
    </location>
</feature>
<evidence type="ECO:0000313" key="3">
    <source>
        <dbReference type="Proteomes" id="UP000192042"/>
    </source>
</evidence>
<keyword evidence="1" id="KW-0472">Membrane</keyword>
<feature type="transmembrane region" description="Helical" evidence="1">
    <location>
        <begin position="267"/>
        <end position="290"/>
    </location>
</feature>
<feature type="transmembrane region" description="Helical" evidence="1">
    <location>
        <begin position="343"/>
        <end position="363"/>
    </location>
</feature>
<dbReference type="Proteomes" id="UP000192042">
    <property type="component" value="Chromosome I"/>
</dbReference>
<feature type="transmembrane region" description="Helical" evidence="1">
    <location>
        <begin position="98"/>
        <end position="116"/>
    </location>
</feature>
<dbReference type="STRING" id="1325564.NSJP_0204"/>
<protein>
    <submittedName>
        <fullName evidence="2">Uncharacterized protein</fullName>
    </submittedName>
</protein>
<feature type="transmembrane region" description="Helical" evidence="1">
    <location>
        <begin position="302"/>
        <end position="323"/>
    </location>
</feature>
<proteinExistence type="predicted"/>
<organism evidence="2 3">
    <name type="scientific">Nitrospira japonica</name>
    <dbReference type="NCBI Taxonomy" id="1325564"/>
    <lineage>
        <taxon>Bacteria</taxon>
        <taxon>Pseudomonadati</taxon>
        <taxon>Nitrospirota</taxon>
        <taxon>Nitrospiria</taxon>
        <taxon>Nitrospirales</taxon>
        <taxon>Nitrospiraceae</taxon>
        <taxon>Nitrospira</taxon>
    </lineage>
</organism>
<evidence type="ECO:0000256" key="1">
    <source>
        <dbReference type="SAM" id="Phobius"/>
    </source>
</evidence>
<feature type="transmembrane region" description="Helical" evidence="1">
    <location>
        <begin position="128"/>
        <end position="146"/>
    </location>
</feature>
<gene>
    <name evidence="2" type="ORF">NSJP_0204</name>
</gene>
<keyword evidence="1" id="KW-0812">Transmembrane</keyword>
<feature type="transmembrane region" description="Helical" evidence="1">
    <location>
        <begin position="46"/>
        <end position="68"/>
    </location>
</feature>
<sequence>MGRAGVIPVVMALLLGLPLLGVWLAGKPLWPYLEFPPRTILAVHAPFSWMAFLAVGLSIGLTVGPILYQVLTSHSRFRHATRATHDSALGTQHRHVPWWGWAGIAWTITWWLLAWTRFAWMTSIQEHTFTPLWLGYVVTVNAWTVFRTGRCLLLNRPRFLLALFPLSAGFWWLFEYLNRFVQNWYYVGIDELSPLSYVLRGTVSFSTVLPAVACTAGLLASFPCLTAGLDRFWAIPVRHTGALAWSGLAVSCAGLLCIGLWPDSLFALVWIAPLLLAVSLQAVYGESTILSPIMQGDWRLPWLYGLAALVCGIWWELWNWGSLAKWQYTVPFVHRFQVFEMPLLGYAGYLPFGLECLVVIHWWSQHSGSAESAISALHRVDSPV</sequence>
<reference evidence="2 3" key="1">
    <citation type="submission" date="2017-03" db="EMBL/GenBank/DDBJ databases">
        <authorList>
            <person name="Afonso C.L."/>
            <person name="Miller P.J."/>
            <person name="Scott M.A."/>
            <person name="Spackman E."/>
            <person name="Goraichik I."/>
            <person name="Dimitrov K.M."/>
            <person name="Suarez D.L."/>
            <person name="Swayne D.E."/>
        </authorList>
    </citation>
    <scope>NUCLEOTIDE SEQUENCE [LARGE SCALE GENOMIC DNA]</scope>
    <source>
        <strain evidence="2">Genome sequencing of Nitrospira japonica strain NJ11</strain>
    </source>
</reference>
<feature type="transmembrane region" description="Helical" evidence="1">
    <location>
        <begin position="7"/>
        <end position="26"/>
    </location>
</feature>
<feature type="transmembrane region" description="Helical" evidence="1">
    <location>
        <begin position="158"/>
        <end position="177"/>
    </location>
</feature>
<evidence type="ECO:0000313" key="2">
    <source>
        <dbReference type="EMBL" id="SLM46376.1"/>
    </source>
</evidence>